<sequence>MKPVLPGRQRQRGVSIITAVFLLILFAALATYMLWLTSAQNRGSAQDVQGARAYQAARAGAEWGLFQLLRAGQCSAGTDIAFAGTELVGFVASVDCTRVASSDESGSAVRVYEITSTACNVPDSGSCEDVEAVGNDYVERQVRVTTGCVVDGVTPACP</sequence>
<dbReference type="KEGG" id="dsu:Dsui_1286"/>
<dbReference type="HOGENOM" id="CLU_125980_0_0_4"/>
<evidence type="ECO:0000256" key="1">
    <source>
        <dbReference type="SAM" id="Phobius"/>
    </source>
</evidence>
<protein>
    <recommendedName>
        <fullName evidence="4">MSHA biogenesis protein MshP</fullName>
    </recommendedName>
</protein>
<keyword evidence="1" id="KW-1133">Transmembrane helix</keyword>
<keyword evidence="1" id="KW-0812">Transmembrane</keyword>
<proteinExistence type="predicted"/>
<organism evidence="2 3">
    <name type="scientific">Azospira oryzae (strain ATCC BAA-33 / DSM 13638 / PS)</name>
    <name type="common">Dechlorosoma suillum</name>
    <dbReference type="NCBI Taxonomy" id="640081"/>
    <lineage>
        <taxon>Bacteria</taxon>
        <taxon>Pseudomonadati</taxon>
        <taxon>Pseudomonadota</taxon>
        <taxon>Betaproteobacteria</taxon>
        <taxon>Rhodocyclales</taxon>
        <taxon>Rhodocyclaceae</taxon>
        <taxon>Azospira</taxon>
    </lineage>
</organism>
<feature type="transmembrane region" description="Helical" evidence="1">
    <location>
        <begin position="12"/>
        <end position="35"/>
    </location>
</feature>
<dbReference type="Proteomes" id="UP000005633">
    <property type="component" value="Chromosome"/>
</dbReference>
<gene>
    <name evidence="2" type="ordered locus">Dsui_1286</name>
</gene>
<evidence type="ECO:0000313" key="2">
    <source>
        <dbReference type="EMBL" id="AEV25686.1"/>
    </source>
</evidence>
<dbReference type="OrthoDB" id="8536494at2"/>
<name>G8QMA8_AZOOP</name>
<evidence type="ECO:0000313" key="3">
    <source>
        <dbReference type="Proteomes" id="UP000005633"/>
    </source>
</evidence>
<keyword evidence="1" id="KW-0472">Membrane</keyword>
<dbReference type="AlphaFoldDB" id="G8QMA8"/>
<dbReference type="eggNOG" id="COG3156">
    <property type="taxonomic scope" value="Bacteria"/>
</dbReference>
<dbReference type="STRING" id="640081.Dsui_1286"/>
<evidence type="ECO:0008006" key="4">
    <source>
        <dbReference type="Google" id="ProtNLM"/>
    </source>
</evidence>
<dbReference type="RefSeq" id="WP_014236387.1">
    <property type="nucleotide sequence ID" value="NC_016616.1"/>
</dbReference>
<dbReference type="EMBL" id="CP003153">
    <property type="protein sequence ID" value="AEV25686.1"/>
    <property type="molecule type" value="Genomic_DNA"/>
</dbReference>
<reference evidence="2 3" key="1">
    <citation type="journal article" date="2012" name="J. Bacteriol.">
        <title>Complete genome sequence of the anaerobic perchlorate-reducing bacterium Azospira suillum strain PS.</title>
        <authorList>
            <person name="Byrne-Bailey K.G."/>
            <person name="Coates J.D."/>
        </authorList>
    </citation>
    <scope>NUCLEOTIDE SEQUENCE [LARGE SCALE GENOMIC DNA]</scope>
    <source>
        <strain evidence="3">ATCC BAA-33 / DSM 13638 / PS</strain>
    </source>
</reference>
<accession>G8QMA8</accession>